<evidence type="ECO:0000256" key="2">
    <source>
        <dbReference type="ARBA" id="ARBA00022908"/>
    </source>
</evidence>
<keyword evidence="3 5" id="KW-0238">DNA-binding</keyword>
<evidence type="ECO:0000256" key="1">
    <source>
        <dbReference type="ARBA" id="ARBA00008857"/>
    </source>
</evidence>
<comment type="similarity">
    <text evidence="1">Belongs to the 'phage' integrase family.</text>
</comment>
<name>A0A1J6I2E6_9HYPH</name>
<comment type="caution">
    <text evidence="8">The sequence shown here is derived from an EMBL/GenBank/DDBJ whole genome shotgun (WGS) entry which is preliminary data.</text>
</comment>
<evidence type="ECO:0000259" key="6">
    <source>
        <dbReference type="PROSITE" id="PS51898"/>
    </source>
</evidence>
<dbReference type="InterPro" id="IPR010998">
    <property type="entry name" value="Integrase_recombinase_N"/>
</dbReference>
<evidence type="ECO:0000313" key="8">
    <source>
        <dbReference type="EMBL" id="OIS91950.1"/>
    </source>
</evidence>
<keyword evidence="2" id="KW-0229">DNA integration</keyword>
<accession>A0A1J6I2E6</accession>
<feature type="domain" description="Core-binding (CB)" evidence="7">
    <location>
        <begin position="65"/>
        <end position="163"/>
    </location>
</feature>
<evidence type="ECO:0000256" key="3">
    <source>
        <dbReference type="ARBA" id="ARBA00023125"/>
    </source>
</evidence>
<dbReference type="CDD" id="cd01189">
    <property type="entry name" value="INT_ICEBs1_C_like"/>
    <property type="match status" value="1"/>
</dbReference>
<evidence type="ECO:0000259" key="7">
    <source>
        <dbReference type="PROSITE" id="PS51900"/>
    </source>
</evidence>
<dbReference type="Gene3D" id="1.10.443.10">
    <property type="entry name" value="Intergrase catalytic core"/>
    <property type="match status" value="1"/>
</dbReference>
<dbReference type="GO" id="GO:0015074">
    <property type="term" value="P:DNA integration"/>
    <property type="evidence" value="ECO:0007669"/>
    <property type="project" value="UniProtKB-KW"/>
</dbReference>
<reference evidence="8 9" key="1">
    <citation type="submission" date="2016-10" db="EMBL/GenBank/DDBJ databases">
        <title>The Draft Genome Sequence of the Potato Rhizosphere Bacteria Ochrobactrum sp. IPA7.2.</title>
        <authorList>
            <person name="Gogoleva N.E."/>
            <person name="Khlopko Y.A."/>
            <person name="Burygin G.L."/>
            <person name="Plotnikov A.O."/>
        </authorList>
    </citation>
    <scope>NUCLEOTIDE SEQUENCE [LARGE SCALE GENOMIC DNA]</scope>
    <source>
        <strain evidence="8 9">IPA7.2</strain>
    </source>
</reference>
<gene>
    <name evidence="8" type="ORF">BLA27_18725</name>
</gene>
<dbReference type="EMBL" id="MOEC01000021">
    <property type="protein sequence ID" value="OIS91950.1"/>
    <property type="molecule type" value="Genomic_DNA"/>
</dbReference>
<dbReference type="InterPro" id="IPR011010">
    <property type="entry name" value="DNA_brk_join_enz"/>
</dbReference>
<evidence type="ECO:0000256" key="5">
    <source>
        <dbReference type="PROSITE-ProRule" id="PRU01248"/>
    </source>
</evidence>
<dbReference type="InterPro" id="IPR013762">
    <property type="entry name" value="Integrase-like_cat_sf"/>
</dbReference>
<dbReference type="InterPro" id="IPR050090">
    <property type="entry name" value="Tyrosine_recombinase_XerCD"/>
</dbReference>
<dbReference type="PROSITE" id="PS51900">
    <property type="entry name" value="CB"/>
    <property type="match status" value="1"/>
</dbReference>
<feature type="domain" description="Tyr recombinase" evidence="6">
    <location>
        <begin position="187"/>
        <end position="382"/>
    </location>
</feature>
<dbReference type="SUPFAM" id="SSF56349">
    <property type="entry name" value="DNA breaking-rejoining enzymes"/>
    <property type="match status" value="1"/>
</dbReference>
<keyword evidence="4" id="KW-0233">DNA recombination</keyword>
<dbReference type="RefSeq" id="WP_071633047.1">
    <property type="nucleotide sequence ID" value="NZ_MOEC01000021.1"/>
</dbReference>
<protein>
    <submittedName>
        <fullName evidence="8">Site-specific integrase</fullName>
    </submittedName>
</protein>
<dbReference type="OrthoDB" id="9785687at2"/>
<evidence type="ECO:0000256" key="4">
    <source>
        <dbReference type="ARBA" id="ARBA00023172"/>
    </source>
</evidence>
<organism evidence="8 9">
    <name type="scientific">Brucella cytisi</name>
    <dbReference type="NCBI Taxonomy" id="407152"/>
    <lineage>
        <taxon>Bacteria</taxon>
        <taxon>Pseudomonadati</taxon>
        <taxon>Pseudomonadota</taxon>
        <taxon>Alphaproteobacteria</taxon>
        <taxon>Hyphomicrobiales</taxon>
        <taxon>Brucellaceae</taxon>
        <taxon>Brucella/Ochrobactrum group</taxon>
        <taxon>Brucella</taxon>
    </lineage>
</organism>
<evidence type="ECO:0000313" key="9">
    <source>
        <dbReference type="Proteomes" id="UP000182985"/>
    </source>
</evidence>
<sequence>MATITKRKWKTGKGEDREAWVLAYTDQAGKRHKEQFTKKRDADARRVEVEGQVKSGTYRADAATTTVKDACDEYVKYMRGRKKRNERVTEHYFKNLVGQLYNYVAPEPDRAISFEGGIGDVKLSQLTPGSVNAFRDRLRDFGVGVVTTRRILGSLSRVLRYAADNDMIATNPAKGVQVIGRRDEGSKKIVPPSKADLATLLAVADADTALKIRFAAATGLRASEQWALRWSHLDLKGGQLTIDSRVDVYGNVDVTKSESGTREVPIAKAIITELLAWKLKSKFSSDGDLVFPNEKGKFIDHHNFVNRSFKRAKEKAIKKAQEDDKPFKPFGWHALRHFAISTWIEAGLQPKTIQTFAGHSTLAVTMSRYGHLFPSDDHAAAMNKIADAIFSNPTDGA</sequence>
<dbReference type="Proteomes" id="UP000182985">
    <property type="component" value="Unassembled WGS sequence"/>
</dbReference>
<dbReference type="GO" id="GO:0006310">
    <property type="term" value="P:DNA recombination"/>
    <property type="evidence" value="ECO:0007669"/>
    <property type="project" value="UniProtKB-KW"/>
</dbReference>
<proteinExistence type="inferred from homology"/>
<dbReference type="InterPro" id="IPR044068">
    <property type="entry name" value="CB"/>
</dbReference>
<dbReference type="Gene3D" id="1.10.150.130">
    <property type="match status" value="1"/>
</dbReference>
<dbReference type="PANTHER" id="PTHR30349:SF64">
    <property type="entry name" value="PROPHAGE INTEGRASE INTD-RELATED"/>
    <property type="match status" value="1"/>
</dbReference>
<keyword evidence="9" id="KW-1185">Reference proteome</keyword>
<dbReference type="Pfam" id="PF00589">
    <property type="entry name" value="Phage_integrase"/>
    <property type="match status" value="1"/>
</dbReference>
<dbReference type="GO" id="GO:0003677">
    <property type="term" value="F:DNA binding"/>
    <property type="evidence" value="ECO:0007669"/>
    <property type="project" value="UniProtKB-UniRule"/>
</dbReference>
<dbReference type="AlphaFoldDB" id="A0A1J6I2E6"/>
<dbReference type="InterPro" id="IPR002104">
    <property type="entry name" value="Integrase_catalytic"/>
</dbReference>
<dbReference type="PROSITE" id="PS51898">
    <property type="entry name" value="TYR_RECOMBINASE"/>
    <property type="match status" value="1"/>
</dbReference>
<dbReference type="PANTHER" id="PTHR30349">
    <property type="entry name" value="PHAGE INTEGRASE-RELATED"/>
    <property type="match status" value="1"/>
</dbReference>